<dbReference type="PANTHER" id="PTHR10130:SF0">
    <property type="entry name" value="GH08708P"/>
    <property type="match status" value="1"/>
</dbReference>
<dbReference type="SUPFAM" id="SSF48452">
    <property type="entry name" value="TPR-like"/>
    <property type="match status" value="1"/>
</dbReference>
<comment type="subcellular location">
    <subcellularLocation>
        <location evidence="2">Cytoplasm</location>
    </subcellularLocation>
    <subcellularLocation>
        <location evidence="1">Peroxisome</location>
    </subcellularLocation>
</comment>
<dbReference type="GeneID" id="101859538"/>
<evidence type="ECO:0000313" key="10">
    <source>
        <dbReference type="RefSeq" id="XP_012946150.1"/>
    </source>
</evidence>
<comment type="similarity">
    <text evidence="3">Belongs to the peroxisomal targeting signal receptor family.</text>
</comment>
<name>A0ABM1AEI0_APLCA</name>
<organism evidence="9 10">
    <name type="scientific">Aplysia californica</name>
    <name type="common">California sea hare</name>
    <dbReference type="NCBI Taxonomy" id="6500"/>
    <lineage>
        <taxon>Eukaryota</taxon>
        <taxon>Metazoa</taxon>
        <taxon>Spiralia</taxon>
        <taxon>Lophotrochozoa</taxon>
        <taxon>Mollusca</taxon>
        <taxon>Gastropoda</taxon>
        <taxon>Heterobranchia</taxon>
        <taxon>Euthyneura</taxon>
        <taxon>Tectipleura</taxon>
        <taxon>Aplysiida</taxon>
        <taxon>Aplysioidea</taxon>
        <taxon>Aplysiidae</taxon>
        <taxon>Aplysia</taxon>
    </lineage>
</organism>
<sequence>MAGRGLVEGECGGPNSLMKLTSHFTQDRGLKQEAYGATGRFPPPKPYEINRPLAQTSTDELVGEFLSSHQTAMAPQTFHMGSLLQEMREIEGAEMIHAPQRAPGIAELASTGDWSQEFLSSASANNQQLTAGRGDQWAGEFDRLPQGQADRGVKWAQEYLELPEQEKLAAEYLGQTDIPEAWSSEFSQELLDDTRWVDEFSKTARDTELEDTANALLGAVNDPKINNSEFMKFVKKIGAGEVSIKDNQLVGKSGEEVAEDWAQDFSASQEAGSKSLTEKWEEEFSQFSAAAQDQTDTEFWDRLQKQWEDVKDEEGHPWLSEYDTAKAFKEYEFDKDNHLLEHQSPFDEGLKRLEAGDIPNAVLLFEAAVQKDDNHAEAWQYLGTTQATNEQETAAIAALRRCVELDPNNLTAWMSLAVSYTNESYGSHACHALRAWLAKNPRYTHLLAESVGEQPPELSFMSSREHEEVRELYLSAARLSAQTQIDPDVQCGLGVLFNLSGEYDKAVECFGLALQVKPQDAMLWNKYGASLANGNRSEEAVEAYRRALEQAPGFIRSRFNLGIACVNLQAYKEAVGHFVTALVMQRESRGPQGQSSAMSDNIWSTLRMTLSLLGRTDLYEACDKKDLDKLRNL</sequence>
<accession>A0ABM1AEI0</accession>
<dbReference type="InterPro" id="IPR019734">
    <property type="entry name" value="TPR_rpt"/>
</dbReference>
<keyword evidence="6 8" id="KW-0802">TPR repeat</keyword>
<evidence type="ECO:0000256" key="2">
    <source>
        <dbReference type="ARBA" id="ARBA00004496"/>
    </source>
</evidence>
<evidence type="ECO:0000256" key="4">
    <source>
        <dbReference type="ARBA" id="ARBA00022490"/>
    </source>
</evidence>
<dbReference type="Pfam" id="PF13432">
    <property type="entry name" value="TPR_16"/>
    <property type="match status" value="2"/>
</dbReference>
<evidence type="ECO:0000256" key="3">
    <source>
        <dbReference type="ARBA" id="ARBA00005348"/>
    </source>
</evidence>
<dbReference type="Gene3D" id="1.25.40.10">
    <property type="entry name" value="Tetratricopeptide repeat domain"/>
    <property type="match status" value="1"/>
</dbReference>
<dbReference type="PROSITE" id="PS50005">
    <property type="entry name" value="TPR"/>
    <property type="match status" value="3"/>
</dbReference>
<proteinExistence type="inferred from homology"/>
<feature type="repeat" description="TPR" evidence="8">
    <location>
        <begin position="376"/>
        <end position="409"/>
    </location>
</feature>
<evidence type="ECO:0000256" key="6">
    <source>
        <dbReference type="ARBA" id="ARBA00022803"/>
    </source>
</evidence>
<protein>
    <submittedName>
        <fullName evidence="10">Peroxisomal targeting signal 1 receptor</fullName>
    </submittedName>
</protein>
<dbReference type="RefSeq" id="XP_012946150.1">
    <property type="nucleotide sequence ID" value="XM_013090696.2"/>
</dbReference>
<keyword evidence="5" id="KW-0677">Repeat</keyword>
<keyword evidence="9" id="KW-1185">Reference proteome</keyword>
<evidence type="ECO:0000256" key="7">
    <source>
        <dbReference type="ARBA" id="ARBA00023140"/>
    </source>
</evidence>
<feature type="repeat" description="TPR" evidence="8">
    <location>
        <begin position="487"/>
        <end position="520"/>
    </location>
</feature>
<dbReference type="InterPro" id="IPR011990">
    <property type="entry name" value="TPR-like_helical_dom_sf"/>
</dbReference>
<dbReference type="InterPro" id="IPR024111">
    <property type="entry name" value="PEX5/PEX5L"/>
</dbReference>
<evidence type="ECO:0000256" key="8">
    <source>
        <dbReference type="PROSITE-ProRule" id="PRU00339"/>
    </source>
</evidence>
<gene>
    <name evidence="10" type="primary">LOC101859538</name>
</gene>
<feature type="repeat" description="TPR" evidence="8">
    <location>
        <begin position="521"/>
        <end position="554"/>
    </location>
</feature>
<evidence type="ECO:0000313" key="9">
    <source>
        <dbReference type="Proteomes" id="UP000694888"/>
    </source>
</evidence>
<dbReference type="PANTHER" id="PTHR10130">
    <property type="entry name" value="PEROXISOMAL TARGETING SIGNAL 1 RECEPTOR PEX5"/>
    <property type="match status" value="1"/>
</dbReference>
<keyword evidence="4" id="KW-0963">Cytoplasm</keyword>
<dbReference type="Proteomes" id="UP000694888">
    <property type="component" value="Unplaced"/>
</dbReference>
<keyword evidence="7" id="KW-0576">Peroxisome</keyword>
<keyword evidence="10" id="KW-0675">Receptor</keyword>
<evidence type="ECO:0000256" key="1">
    <source>
        <dbReference type="ARBA" id="ARBA00004275"/>
    </source>
</evidence>
<reference evidence="10" key="1">
    <citation type="submission" date="2025-08" db="UniProtKB">
        <authorList>
            <consortium name="RefSeq"/>
        </authorList>
    </citation>
    <scope>IDENTIFICATION</scope>
</reference>
<dbReference type="SMART" id="SM00028">
    <property type="entry name" value="TPR"/>
    <property type="match status" value="4"/>
</dbReference>
<evidence type="ECO:0000256" key="5">
    <source>
        <dbReference type="ARBA" id="ARBA00022737"/>
    </source>
</evidence>